<organism evidence="1 3">
    <name type="scientific">Boletus reticuloceps</name>
    <dbReference type="NCBI Taxonomy" id="495285"/>
    <lineage>
        <taxon>Eukaryota</taxon>
        <taxon>Fungi</taxon>
        <taxon>Dikarya</taxon>
        <taxon>Basidiomycota</taxon>
        <taxon>Agaricomycotina</taxon>
        <taxon>Agaricomycetes</taxon>
        <taxon>Agaricomycetidae</taxon>
        <taxon>Boletales</taxon>
        <taxon>Boletineae</taxon>
        <taxon>Boletaceae</taxon>
        <taxon>Boletoideae</taxon>
        <taxon>Boletus</taxon>
    </lineage>
</organism>
<dbReference type="InterPro" id="IPR041078">
    <property type="entry name" value="Plavaka"/>
</dbReference>
<dbReference type="EMBL" id="JAGFBS010000097">
    <property type="protein sequence ID" value="KAG6369239.1"/>
    <property type="molecule type" value="Genomic_DNA"/>
</dbReference>
<name>A0A8I2YBZ2_9AGAM</name>
<comment type="caution">
    <text evidence="1">The sequence shown here is derived from an EMBL/GenBank/DDBJ whole genome shotgun (WGS) entry which is preliminary data.</text>
</comment>
<dbReference type="Proteomes" id="UP000683000">
    <property type="component" value="Unassembled WGS sequence"/>
</dbReference>
<accession>A0A8I2YBZ2</accession>
<sequence length="309" mass="35042">MPRPKTNRGKPKMISCPRCGKKFCSKTNVLQHINQPLGTCGLTWHGEAAHALHQVHNTTTMAQLLDDPLPPPSPPRNAHNVFLDSDEGSSDVPVDMDIEMTIQDELQANQGPSGTFMETFEGCSTAFPGSKSFMDNFRQDKYAAEQRENLYFPFASREEWQFTSWLLQLCLSLSAINSLLSLDIVHMIFLSENTILTVFQLKCIPLSFRTGKQLWTHVETLPSGPACSCEIINLESQTKHAVHVFYRQLLKCLQSLLSHPLLASHLDFVPWRVWTSATKTCHIYHDWLSSDQAWDIQVGLLLPWIGWFC</sequence>
<dbReference type="Pfam" id="PF18759">
    <property type="entry name" value="Plavaka"/>
    <property type="match status" value="1"/>
</dbReference>
<gene>
    <name evidence="1" type="ORF">JVT61DRAFT_1513</name>
    <name evidence="2" type="ORF">JVT61DRAFT_15605</name>
</gene>
<reference evidence="1" key="1">
    <citation type="submission" date="2021-03" db="EMBL/GenBank/DDBJ databases">
        <title>Evolutionary innovations through gain and loss of genes in the ectomycorrhizal Boletales.</title>
        <authorList>
            <person name="Wu G."/>
            <person name="Miyauchi S."/>
            <person name="Morin E."/>
            <person name="Yang Z.-L."/>
            <person name="Xu J."/>
            <person name="Martin F.M."/>
        </authorList>
    </citation>
    <scope>NUCLEOTIDE SEQUENCE</scope>
    <source>
        <strain evidence="1">BR01</strain>
    </source>
</reference>
<evidence type="ECO:0000313" key="2">
    <source>
        <dbReference type="EMBL" id="KAG6369239.1"/>
    </source>
</evidence>
<evidence type="ECO:0000313" key="1">
    <source>
        <dbReference type="EMBL" id="KAG6369097.1"/>
    </source>
</evidence>
<evidence type="ECO:0008006" key="4">
    <source>
        <dbReference type="Google" id="ProtNLM"/>
    </source>
</evidence>
<dbReference type="EMBL" id="JAGFBS010000108">
    <property type="protein sequence ID" value="KAG6369097.1"/>
    <property type="molecule type" value="Genomic_DNA"/>
</dbReference>
<evidence type="ECO:0000313" key="3">
    <source>
        <dbReference type="Proteomes" id="UP000683000"/>
    </source>
</evidence>
<dbReference type="OrthoDB" id="2688393at2759"/>
<keyword evidence="3" id="KW-1185">Reference proteome</keyword>
<proteinExistence type="predicted"/>
<dbReference type="AlphaFoldDB" id="A0A8I2YBZ2"/>
<protein>
    <recommendedName>
        <fullName evidence="4">C2H2-type domain-containing protein</fullName>
    </recommendedName>
</protein>